<dbReference type="InterPro" id="IPR000914">
    <property type="entry name" value="SBP_5_dom"/>
</dbReference>
<proteinExistence type="predicted"/>
<sequence>MPITSKKLLSTLAALSSVALTASSVVSCGFSLDKIRNRVFDSKVFNTTFSYAVTNWNTAYTMQSEDQLILANTNATLLAIDQYGRIYGDIFKSNTDLASPTVATVGDNGLSYSYTIRDDAKWWNKKGDELGAITADHMWNTAYYTLYTSKTASSVGGLWINFIKGAGDMSRWLNETADNPTLEQFKNYAKANGFGLEAEGKNVKFTLTKEAPFFESLLCYSAFSPIRTTNDVPRFDSPEASYSGAFLPKEVTGTRMILEKNENYHFSDLVTIEKINYLALGKGDVQQTRTLFEAGNTSGFVVASTDSTGWNRYIGDDALNPLFNQAYNVPSARQTSTFVYFFNTYNGKLDTGDQTAKKHYAEVSKLLQNDQVRSFISTNLDRSEFVRYYSGKFDGTDSTSSMLRNVYTSPTVGIVNGKDYTDFLQEKATSKISTADLKDGTDFLKTNADALNDGKSQAELITDIKAYMDAEDIPEGITLDFLVNGDFASTSNPFINQMLAKFNAIPNNPIKIQSDVAPGGTEYSARAQNGQFDLYSGGWGPDFADPSTFLATLALGGDMANYTGTKRFVEKVGDDYKLSPNATALGLGTKSGETSEYIKRLEDYTKTFNEIDTTETSDITKRFTDFADLEYKMLYDDFLIMPMYTAATPKNWTVSHMEPYSSVYITTYGVSNYKLFTAKINEKLLTKEQLDELYDKYDKNLIAIQADKTGALKDPENKDAINPRFWK</sequence>
<dbReference type="RefSeq" id="WP_100254389.1">
    <property type="nucleotide sequence ID" value="NZ_CP015819.1"/>
</dbReference>
<dbReference type="Pfam" id="PF00496">
    <property type="entry name" value="SBP_bac_5"/>
    <property type="match status" value="1"/>
</dbReference>
<dbReference type="Gene3D" id="3.40.190.10">
    <property type="entry name" value="Periplasmic binding protein-like II"/>
    <property type="match status" value="1"/>
</dbReference>
<dbReference type="EMBL" id="CP024870">
    <property type="protein sequence ID" value="ATX70830.1"/>
    <property type="molecule type" value="Genomic_DNA"/>
</dbReference>
<dbReference type="Proteomes" id="UP000231179">
    <property type="component" value="Chromosome"/>
</dbReference>
<evidence type="ECO:0000259" key="2">
    <source>
        <dbReference type="Pfam" id="PF00496"/>
    </source>
</evidence>
<gene>
    <name evidence="3" type="primary">oppA</name>
    <name evidence="3" type="ORF">SCLAR_v1c05110</name>
</gene>
<feature type="signal peptide" evidence="1">
    <location>
        <begin position="1"/>
        <end position="22"/>
    </location>
</feature>
<dbReference type="Gene3D" id="3.10.105.10">
    <property type="entry name" value="Dipeptide-binding Protein, Domain 3"/>
    <property type="match status" value="1"/>
</dbReference>
<keyword evidence="1" id="KW-0732">Signal</keyword>
<dbReference type="PROSITE" id="PS51257">
    <property type="entry name" value="PROKAR_LIPOPROTEIN"/>
    <property type="match status" value="1"/>
</dbReference>
<evidence type="ECO:0000313" key="4">
    <source>
        <dbReference type="Proteomes" id="UP000231179"/>
    </source>
</evidence>
<evidence type="ECO:0000256" key="1">
    <source>
        <dbReference type="SAM" id="SignalP"/>
    </source>
</evidence>
<protein>
    <submittedName>
        <fullName evidence="3">Oligopeptide ABC transporter substrate-binding protein</fullName>
    </submittedName>
</protein>
<accession>A0A2K8KGL4</accession>
<dbReference type="SUPFAM" id="SSF53850">
    <property type="entry name" value="Periplasmic binding protein-like II"/>
    <property type="match status" value="1"/>
</dbReference>
<organism evidence="3 4">
    <name type="scientific">Spiroplasma clarkii</name>
    <dbReference type="NCBI Taxonomy" id="2139"/>
    <lineage>
        <taxon>Bacteria</taxon>
        <taxon>Bacillati</taxon>
        <taxon>Mycoplasmatota</taxon>
        <taxon>Mollicutes</taxon>
        <taxon>Entomoplasmatales</taxon>
        <taxon>Spiroplasmataceae</taxon>
        <taxon>Spiroplasma</taxon>
    </lineage>
</organism>
<dbReference type="AlphaFoldDB" id="A0A2K8KGL4"/>
<feature type="chain" id="PRO_5014784713" evidence="1">
    <location>
        <begin position="23"/>
        <end position="727"/>
    </location>
</feature>
<reference evidence="3 4" key="1">
    <citation type="submission" date="2017-11" db="EMBL/GenBank/DDBJ databases">
        <title>Complete genome sequence of Spiroplasma clarkii CN-5 (DSM 19994).</title>
        <authorList>
            <person name="Tsai Y.-M."/>
            <person name="Chang A."/>
            <person name="Lo W.-S."/>
            <person name="Kuo C.-H."/>
        </authorList>
    </citation>
    <scope>NUCLEOTIDE SEQUENCE [LARGE SCALE GENOMIC DNA]</scope>
    <source>
        <strain evidence="3 4">CN-5</strain>
    </source>
</reference>
<evidence type="ECO:0000313" key="3">
    <source>
        <dbReference type="EMBL" id="ATX70830.1"/>
    </source>
</evidence>
<name>A0A2K8KGL4_9MOLU</name>
<keyword evidence="4" id="KW-1185">Reference proteome</keyword>
<dbReference type="OrthoDB" id="9801912at2"/>
<feature type="domain" description="Solute-binding protein family 5" evidence="2">
    <location>
        <begin position="104"/>
        <end position="559"/>
    </location>
</feature>